<evidence type="ECO:0000313" key="3">
    <source>
        <dbReference type="Proteomes" id="UP000719766"/>
    </source>
</evidence>
<gene>
    <name evidence="2" type="ORF">HD556DRAFT_1309130</name>
</gene>
<accession>A0A9P7AML1</accession>
<dbReference type="EMBL" id="JABBWE010000035">
    <property type="protein sequence ID" value="KAG1792567.1"/>
    <property type="molecule type" value="Genomic_DNA"/>
</dbReference>
<feature type="region of interest" description="Disordered" evidence="1">
    <location>
        <begin position="356"/>
        <end position="376"/>
    </location>
</feature>
<sequence length="420" mass="46542">MSSNLGKILILTHACQGQHAESRSQVRGQNWPASTGMAQIDDAKATATTARAIAEEKCINQFTSGASFKPRPTHSNETIGNGITRDEVLVQKTVTNLADDYQAITIERRQMSVVDRSVVTITPRERVTPVLPGAWAPLAKTMDPIRPSRRLSSTFPAYIVFDIQGILEDLKTVQVRTACYRVVAPGQSQPLPRHVIQNWIEVLAARGGTSPDTRNPPSKESLSKWVGSHKPKLVLVCHLDNVHNNISIGKFALVISFRTSLKRSKPEVRAGGSMVRDIVIVTRVSAPAVVLRHCESRNMPRMAECFGQVLHCDSNQQMKSASAWMGVGEHLIVRVRQGRPRYFKLFNHNSFEPSSAYGQPHKGAVQKHVQGPPSSNTVIRSKRQDWLLVPVNLISSKEMVHFHDTKLQLVNEGNSKQNAN</sequence>
<proteinExistence type="predicted"/>
<evidence type="ECO:0000313" key="2">
    <source>
        <dbReference type="EMBL" id="KAG1792567.1"/>
    </source>
</evidence>
<name>A0A9P7AML1_9AGAM</name>
<dbReference type="RefSeq" id="XP_041159146.1">
    <property type="nucleotide sequence ID" value="XM_041300234.1"/>
</dbReference>
<reference evidence="2" key="1">
    <citation type="journal article" date="2020" name="New Phytol.">
        <title>Comparative genomics reveals dynamic genome evolution in host specialist ectomycorrhizal fungi.</title>
        <authorList>
            <person name="Lofgren L.A."/>
            <person name="Nguyen N.H."/>
            <person name="Vilgalys R."/>
            <person name="Ruytinx J."/>
            <person name="Liao H.L."/>
            <person name="Branco S."/>
            <person name="Kuo A."/>
            <person name="LaButti K."/>
            <person name="Lipzen A."/>
            <person name="Andreopoulos W."/>
            <person name="Pangilinan J."/>
            <person name="Riley R."/>
            <person name="Hundley H."/>
            <person name="Na H."/>
            <person name="Barry K."/>
            <person name="Grigoriev I.V."/>
            <person name="Stajich J.E."/>
            <person name="Kennedy P.G."/>
        </authorList>
    </citation>
    <scope>NUCLEOTIDE SEQUENCE</scope>
    <source>
        <strain evidence="2">S12</strain>
    </source>
</reference>
<organism evidence="2 3">
    <name type="scientific">Suillus plorans</name>
    <dbReference type="NCBI Taxonomy" id="116603"/>
    <lineage>
        <taxon>Eukaryota</taxon>
        <taxon>Fungi</taxon>
        <taxon>Dikarya</taxon>
        <taxon>Basidiomycota</taxon>
        <taxon>Agaricomycotina</taxon>
        <taxon>Agaricomycetes</taxon>
        <taxon>Agaricomycetidae</taxon>
        <taxon>Boletales</taxon>
        <taxon>Suillineae</taxon>
        <taxon>Suillaceae</taxon>
        <taxon>Suillus</taxon>
    </lineage>
</organism>
<evidence type="ECO:0000256" key="1">
    <source>
        <dbReference type="SAM" id="MobiDB-lite"/>
    </source>
</evidence>
<dbReference type="GeneID" id="64593998"/>
<protein>
    <submittedName>
        <fullName evidence="2">Uncharacterized protein</fullName>
    </submittedName>
</protein>
<dbReference type="AlphaFoldDB" id="A0A9P7AML1"/>
<comment type="caution">
    <text evidence="2">The sequence shown here is derived from an EMBL/GenBank/DDBJ whole genome shotgun (WGS) entry which is preliminary data.</text>
</comment>
<keyword evidence="3" id="KW-1185">Reference proteome</keyword>
<dbReference type="Proteomes" id="UP000719766">
    <property type="component" value="Unassembled WGS sequence"/>
</dbReference>